<dbReference type="AlphaFoldDB" id="A0A0B7AU74"/>
<reference evidence="1" key="1">
    <citation type="submission" date="2014-12" db="EMBL/GenBank/DDBJ databases">
        <title>Insight into the proteome of Arion vulgaris.</title>
        <authorList>
            <person name="Aradska J."/>
            <person name="Bulat T."/>
            <person name="Smidak R."/>
            <person name="Sarate P."/>
            <person name="Gangsoo J."/>
            <person name="Sialana F."/>
            <person name="Bilban M."/>
            <person name="Lubec G."/>
        </authorList>
    </citation>
    <scope>NUCLEOTIDE SEQUENCE</scope>
    <source>
        <tissue evidence="1">Skin</tissue>
    </source>
</reference>
<accession>A0A0B7AU74</accession>
<proteinExistence type="predicted"/>
<sequence>MGTKAKSLSDVSDLTNLKKRKLFSDDGIDAEKISPEENKKAKLTAATSAERMTLLSQSSNAKLARFAKSD</sequence>
<organism evidence="1">
    <name type="scientific">Arion vulgaris</name>
    <dbReference type="NCBI Taxonomy" id="1028688"/>
    <lineage>
        <taxon>Eukaryota</taxon>
        <taxon>Metazoa</taxon>
        <taxon>Spiralia</taxon>
        <taxon>Lophotrochozoa</taxon>
        <taxon>Mollusca</taxon>
        <taxon>Gastropoda</taxon>
        <taxon>Heterobranchia</taxon>
        <taxon>Euthyneura</taxon>
        <taxon>Panpulmonata</taxon>
        <taxon>Eupulmonata</taxon>
        <taxon>Stylommatophora</taxon>
        <taxon>Helicina</taxon>
        <taxon>Arionoidea</taxon>
        <taxon>Arionidae</taxon>
        <taxon>Arion</taxon>
    </lineage>
</organism>
<gene>
    <name evidence="1" type="primary">ORF143562</name>
</gene>
<name>A0A0B7AU74_9EUPU</name>
<evidence type="ECO:0000313" key="1">
    <source>
        <dbReference type="EMBL" id="CEK84599.1"/>
    </source>
</evidence>
<protein>
    <submittedName>
        <fullName evidence="1">Uncharacterized protein</fullName>
    </submittedName>
</protein>
<dbReference type="EMBL" id="HACG01037734">
    <property type="protein sequence ID" value="CEK84599.1"/>
    <property type="molecule type" value="Transcribed_RNA"/>
</dbReference>